<evidence type="ECO:0000256" key="2">
    <source>
        <dbReference type="ARBA" id="ARBA00022801"/>
    </source>
</evidence>
<dbReference type="GO" id="GO:0008777">
    <property type="term" value="F:acetylornithine deacetylase activity"/>
    <property type="evidence" value="ECO:0007669"/>
    <property type="project" value="TreeGrafter"/>
</dbReference>
<dbReference type="GO" id="GO:0006526">
    <property type="term" value="P:L-arginine biosynthetic process"/>
    <property type="evidence" value="ECO:0007669"/>
    <property type="project" value="TreeGrafter"/>
</dbReference>
<proteinExistence type="predicted"/>
<evidence type="ECO:0000313" key="4">
    <source>
        <dbReference type="Proteomes" id="UP000284751"/>
    </source>
</evidence>
<dbReference type="SUPFAM" id="SSF53187">
    <property type="entry name" value="Zn-dependent exopeptidases"/>
    <property type="match status" value="1"/>
</dbReference>
<dbReference type="PANTHER" id="PTHR43808:SF31">
    <property type="entry name" value="N-ACETYL-L-CITRULLINE DEACETYLASE"/>
    <property type="match status" value="1"/>
</dbReference>
<keyword evidence="1" id="KW-0479">Metal-binding</keyword>
<evidence type="ECO:0000313" key="3">
    <source>
        <dbReference type="EMBL" id="RGQ44270.1"/>
    </source>
</evidence>
<dbReference type="SUPFAM" id="SSF55031">
    <property type="entry name" value="Bacterial exopeptidase dimerisation domain"/>
    <property type="match status" value="1"/>
</dbReference>
<keyword evidence="2" id="KW-0378">Hydrolase</keyword>
<name>A0A412B0W5_9FIRM</name>
<evidence type="ECO:0008006" key="5">
    <source>
        <dbReference type="Google" id="ProtNLM"/>
    </source>
</evidence>
<gene>
    <name evidence="3" type="ORF">DWY99_01120</name>
</gene>
<organism evidence="3 4">
    <name type="scientific">[Clostridium] leptum</name>
    <dbReference type="NCBI Taxonomy" id="1535"/>
    <lineage>
        <taxon>Bacteria</taxon>
        <taxon>Bacillati</taxon>
        <taxon>Bacillota</taxon>
        <taxon>Clostridia</taxon>
        <taxon>Eubacteriales</taxon>
        <taxon>Oscillospiraceae</taxon>
        <taxon>Oscillospiraceae incertae sedis</taxon>
    </lineage>
</organism>
<dbReference type="InterPro" id="IPR036264">
    <property type="entry name" value="Bact_exopeptidase_dim_dom"/>
</dbReference>
<reference evidence="3 4" key="1">
    <citation type="submission" date="2018-08" db="EMBL/GenBank/DDBJ databases">
        <title>A genome reference for cultivated species of the human gut microbiota.</title>
        <authorList>
            <person name="Zou Y."/>
            <person name="Xue W."/>
            <person name="Luo G."/>
        </authorList>
    </citation>
    <scope>NUCLEOTIDE SEQUENCE [LARGE SCALE GENOMIC DNA]</scope>
    <source>
        <strain evidence="3 4">AF28-26</strain>
    </source>
</reference>
<comment type="caution">
    <text evidence="3">The sequence shown here is derived from an EMBL/GenBank/DDBJ whole genome shotgun (WGS) entry which is preliminary data.</text>
</comment>
<accession>A0A412B0W5</accession>
<dbReference type="PANTHER" id="PTHR43808">
    <property type="entry name" value="ACETYLORNITHINE DEACETYLASE"/>
    <property type="match status" value="1"/>
</dbReference>
<dbReference type="Gene3D" id="3.40.630.10">
    <property type="entry name" value="Zn peptidases"/>
    <property type="match status" value="1"/>
</dbReference>
<sequence length="140" mass="15415">MNLGVAEQDNGVCRAVLDIRYPVTADGEEIFERLRAAAGAYGVKARVLAEQKPLFVPEDTPLIRMLKGAYETVTGGRARLYGTGGGTYARSLQNRGVAFGPVFPGEENHLHDADEFIEIEKFMLHAQICLEALFRMATQK</sequence>
<dbReference type="EMBL" id="QRTC01000002">
    <property type="protein sequence ID" value="RGQ44270.1"/>
    <property type="molecule type" value="Genomic_DNA"/>
</dbReference>
<dbReference type="AlphaFoldDB" id="A0A412B0W5"/>
<dbReference type="Proteomes" id="UP000284751">
    <property type="component" value="Unassembled WGS sequence"/>
</dbReference>
<protein>
    <recommendedName>
        <fullName evidence="5">M20/M25/M40 family metallo-hydrolase</fullName>
    </recommendedName>
</protein>
<evidence type="ECO:0000256" key="1">
    <source>
        <dbReference type="ARBA" id="ARBA00022723"/>
    </source>
</evidence>
<dbReference type="InterPro" id="IPR050072">
    <property type="entry name" value="Peptidase_M20A"/>
</dbReference>